<dbReference type="AlphaFoldDB" id="A0A1F4TJ96"/>
<evidence type="ECO:0000313" key="1">
    <source>
        <dbReference type="EMBL" id="OGC32629.1"/>
    </source>
</evidence>
<comment type="caution">
    <text evidence="1">The sequence shown here is derived from an EMBL/GenBank/DDBJ whole genome shotgun (WGS) entry which is preliminary data.</text>
</comment>
<protein>
    <submittedName>
        <fullName evidence="1">Uncharacterized protein</fullName>
    </submittedName>
</protein>
<accession>A0A1F4TJ96</accession>
<reference evidence="1 2" key="1">
    <citation type="journal article" date="2016" name="Nat. Commun.">
        <title>Thousands of microbial genomes shed light on interconnected biogeochemical processes in an aquifer system.</title>
        <authorList>
            <person name="Anantharaman K."/>
            <person name="Brown C.T."/>
            <person name="Hug L.A."/>
            <person name="Sharon I."/>
            <person name="Castelle C.J."/>
            <person name="Probst A.J."/>
            <person name="Thomas B.C."/>
            <person name="Singh A."/>
            <person name="Wilkins M.J."/>
            <person name="Karaoz U."/>
            <person name="Brodie E.L."/>
            <person name="Williams K.H."/>
            <person name="Hubbard S.S."/>
            <person name="Banfield J.F."/>
        </authorList>
    </citation>
    <scope>NUCLEOTIDE SEQUENCE [LARGE SCALE GENOMIC DNA]</scope>
</reference>
<organism evidence="1 2">
    <name type="scientific">candidate division WOR-1 bacterium RIFOXYC2_FULL_41_25</name>
    <dbReference type="NCBI Taxonomy" id="1802586"/>
    <lineage>
        <taxon>Bacteria</taxon>
        <taxon>Bacillati</taxon>
        <taxon>Saganbacteria</taxon>
    </lineage>
</organism>
<dbReference type="Proteomes" id="UP000177309">
    <property type="component" value="Unassembled WGS sequence"/>
</dbReference>
<sequence length="600" mass="68880">MPYTAQVAARKNRLSQAVSLSGQLPSPEQVVHLFRKIKIAGGADKTKTTASCLVQAYEPLIQELFRANLAQNYLDAEKQADVLQEARIFLWRLIDQYATESKFDQEIPFEDFARKPLRNLITAENKKAKNSLKVDQEIHEDRCFNLGVADSQAYNPEEKLIACETFYLRLQALPLKEQAELFPADSQLLSNKELLRLASLFPNALPAQARRFVELCQIKREEEALKEMGEYSLRRLQDMVLSEMAKACSKNMPPDYYYAWEKPTLATSLAVMLATLNQREQKLYKLTFKGYISHKTAAKQLGGTLQAIQRERQSLETKLAQLWDIVETVGPAKANSAIKLTTLYLWRERVKNACKKALREDWERPLQIKDICMSGKINVTTYETTLQVRDPGIRKIILETLEKSLERRVHNALELLKDQANPGKPIPAPLLAHHVGVSLEYLRNKITESPSLVPQGFAIRDLAVTSAQGARERLQEELRAIKAGEKPEPKNKQDLSQQMHISRDTLRTWEKKFNGVREIIAQILEAYRAKIRQRTISPEEESILQRLKIYREKPRNGQSPLTTLRTPLSQQLGITRDTLRRWCRKYPKVEDLVQEIISVR</sequence>
<name>A0A1F4TJ96_UNCSA</name>
<dbReference type="EMBL" id="MEUI01000048">
    <property type="protein sequence ID" value="OGC32629.1"/>
    <property type="molecule type" value="Genomic_DNA"/>
</dbReference>
<evidence type="ECO:0000313" key="2">
    <source>
        <dbReference type="Proteomes" id="UP000177309"/>
    </source>
</evidence>
<gene>
    <name evidence="1" type="ORF">A2462_02030</name>
</gene>
<proteinExistence type="predicted"/>